<protein>
    <submittedName>
        <fullName evidence="1">Uncharacterized protein</fullName>
    </submittedName>
</protein>
<dbReference type="Proteomes" id="UP000593880">
    <property type="component" value="Chromosome"/>
</dbReference>
<gene>
    <name evidence="1" type="ORF">XH86_16335</name>
</gene>
<sequence>MKRRRRVKQTVSLKERLSTFARDLRGEALSLPPTRRREDLLKRASRADTAAHLDEWVSSAGLQPPR</sequence>
<accession>A0ABX6UQV5</accession>
<keyword evidence="2" id="KW-1185">Reference proteome</keyword>
<organism evidence="1 2">
    <name type="scientific">Bradyrhizobium guangdongense</name>
    <dbReference type="NCBI Taxonomy" id="1325090"/>
    <lineage>
        <taxon>Bacteria</taxon>
        <taxon>Pseudomonadati</taxon>
        <taxon>Pseudomonadota</taxon>
        <taxon>Alphaproteobacteria</taxon>
        <taxon>Hyphomicrobiales</taxon>
        <taxon>Nitrobacteraceae</taxon>
        <taxon>Bradyrhizobium</taxon>
    </lineage>
</organism>
<dbReference type="EMBL" id="CP030057">
    <property type="protein sequence ID" value="QOZ63791.1"/>
    <property type="molecule type" value="Genomic_DNA"/>
</dbReference>
<reference evidence="1 2" key="1">
    <citation type="submission" date="2018-06" db="EMBL/GenBank/DDBJ databases">
        <title>Comparative genomics of rhizobia nodulating Arachis hypogaea in China.</title>
        <authorList>
            <person name="Li Y."/>
        </authorList>
    </citation>
    <scope>NUCLEOTIDE SEQUENCE [LARGE SCALE GENOMIC DNA]</scope>
    <source>
        <strain evidence="1 2">CCBAU 51658</strain>
    </source>
</reference>
<name>A0ABX6UQV5_9BRAD</name>
<proteinExistence type="predicted"/>
<evidence type="ECO:0000313" key="1">
    <source>
        <dbReference type="EMBL" id="QOZ63791.1"/>
    </source>
</evidence>
<evidence type="ECO:0000313" key="2">
    <source>
        <dbReference type="Proteomes" id="UP000593880"/>
    </source>
</evidence>